<comment type="cofactor">
    <cofactor evidence="1">
        <name>Mg(2+)</name>
        <dbReference type="ChEBI" id="CHEBI:18420"/>
    </cofactor>
</comment>
<comment type="similarity">
    <text evidence="2">Belongs to the Nudix hydrolase family.</text>
</comment>
<dbReference type="PANTHER" id="PTHR43758:SF2">
    <property type="entry name" value="OXIDIZED PURINE NUCLEOSIDE TRIPHOSPHATE HYDROLASE"/>
    <property type="match status" value="1"/>
</dbReference>
<evidence type="ECO:0000259" key="6">
    <source>
        <dbReference type="PROSITE" id="PS51462"/>
    </source>
</evidence>
<keyword evidence="3" id="KW-0479">Metal-binding</keyword>
<evidence type="ECO:0000256" key="3">
    <source>
        <dbReference type="ARBA" id="ARBA00022723"/>
    </source>
</evidence>
<dbReference type="InterPro" id="IPR000086">
    <property type="entry name" value="NUDIX_hydrolase_dom"/>
</dbReference>
<dbReference type="PROSITE" id="PS51462">
    <property type="entry name" value="NUDIX"/>
    <property type="match status" value="1"/>
</dbReference>
<sequence>MELGQPFYEDLKYTICFIRSGDEILLLNREHPTWMGRWNGVGGKIRPGETPHESVLREVKEETGIFLEEAKFKGVVSWISDEVRTGGMYLYFAELPRDFRLSTPVKTEEGILDWKKISWILHPRNEGVTDSMPRYFPAMLNEAGYFDHRCVYQQGVLISFQSIPLGNV</sequence>
<dbReference type="PANTHER" id="PTHR43758">
    <property type="entry name" value="7,8-DIHYDRO-8-OXOGUANINE TRIPHOSPHATASE"/>
    <property type="match status" value="1"/>
</dbReference>
<dbReference type="GO" id="GO:0046872">
    <property type="term" value="F:metal ion binding"/>
    <property type="evidence" value="ECO:0007669"/>
    <property type="project" value="UniProtKB-KW"/>
</dbReference>
<evidence type="ECO:0000256" key="4">
    <source>
        <dbReference type="ARBA" id="ARBA00022801"/>
    </source>
</evidence>
<dbReference type="GO" id="GO:0005737">
    <property type="term" value="C:cytoplasm"/>
    <property type="evidence" value="ECO:0007669"/>
    <property type="project" value="TreeGrafter"/>
</dbReference>
<dbReference type="InterPro" id="IPR020476">
    <property type="entry name" value="Nudix_hydrolase"/>
</dbReference>
<name>A0A7W1XUG7_9BACL</name>
<keyword evidence="8" id="KW-1185">Reference proteome</keyword>
<gene>
    <name evidence="7" type="ORF">H2C83_14095</name>
</gene>
<dbReference type="AlphaFoldDB" id="A0A7W1XUG7"/>
<organism evidence="7 8">
    <name type="scientific">Thermoactinomyces mirandus</name>
    <dbReference type="NCBI Taxonomy" id="2756294"/>
    <lineage>
        <taxon>Bacteria</taxon>
        <taxon>Bacillati</taxon>
        <taxon>Bacillota</taxon>
        <taxon>Bacilli</taxon>
        <taxon>Bacillales</taxon>
        <taxon>Thermoactinomycetaceae</taxon>
        <taxon>Thermoactinomyces</taxon>
    </lineage>
</organism>
<comment type="caution">
    <text evidence="7">The sequence shown here is derived from an EMBL/GenBank/DDBJ whole genome shotgun (WGS) entry which is preliminary data.</text>
</comment>
<evidence type="ECO:0000313" key="7">
    <source>
        <dbReference type="EMBL" id="MBA4603421.1"/>
    </source>
</evidence>
<evidence type="ECO:0000256" key="1">
    <source>
        <dbReference type="ARBA" id="ARBA00001946"/>
    </source>
</evidence>
<proteinExistence type="inferred from homology"/>
<dbReference type="CDD" id="cd18886">
    <property type="entry name" value="NUDIX_MutT_Nudt1"/>
    <property type="match status" value="1"/>
</dbReference>
<keyword evidence="5" id="KW-0460">Magnesium</keyword>
<reference evidence="7 8" key="1">
    <citation type="submission" date="2020-07" db="EMBL/GenBank/DDBJ databases">
        <title>Thermoactinomyces phylogeny.</title>
        <authorList>
            <person name="Dunlap C."/>
        </authorList>
    </citation>
    <scope>NUCLEOTIDE SEQUENCE [LARGE SCALE GENOMIC DNA]</scope>
    <source>
        <strain evidence="7 8">AMNI-1</strain>
    </source>
</reference>
<dbReference type="Gene3D" id="3.90.79.10">
    <property type="entry name" value="Nucleoside Triphosphate Pyrophosphohydrolase"/>
    <property type="match status" value="1"/>
</dbReference>
<accession>A0A7W1XUG7</accession>
<dbReference type="Pfam" id="PF00293">
    <property type="entry name" value="NUDIX"/>
    <property type="match status" value="1"/>
</dbReference>
<dbReference type="PRINTS" id="PR00502">
    <property type="entry name" value="NUDIXFAMILY"/>
</dbReference>
<feature type="domain" description="Nudix hydrolase" evidence="6">
    <location>
        <begin position="8"/>
        <end position="141"/>
    </location>
</feature>
<dbReference type="EMBL" id="JACEOL010000053">
    <property type="protein sequence ID" value="MBA4603421.1"/>
    <property type="molecule type" value="Genomic_DNA"/>
</dbReference>
<evidence type="ECO:0000256" key="5">
    <source>
        <dbReference type="ARBA" id="ARBA00022842"/>
    </source>
</evidence>
<protein>
    <submittedName>
        <fullName evidence="7">8-oxo-dGTP diphosphatase</fullName>
    </submittedName>
</protein>
<dbReference type="SUPFAM" id="SSF55811">
    <property type="entry name" value="Nudix"/>
    <property type="match status" value="1"/>
</dbReference>
<evidence type="ECO:0000256" key="2">
    <source>
        <dbReference type="ARBA" id="ARBA00005582"/>
    </source>
</evidence>
<keyword evidence="4" id="KW-0378">Hydrolase</keyword>
<dbReference type="GO" id="GO:0016818">
    <property type="term" value="F:hydrolase activity, acting on acid anhydrides, in phosphorus-containing anhydrides"/>
    <property type="evidence" value="ECO:0007669"/>
    <property type="project" value="TreeGrafter"/>
</dbReference>
<evidence type="ECO:0000313" key="8">
    <source>
        <dbReference type="Proteomes" id="UP000538292"/>
    </source>
</evidence>
<dbReference type="InterPro" id="IPR015797">
    <property type="entry name" value="NUDIX_hydrolase-like_dom_sf"/>
</dbReference>
<dbReference type="Proteomes" id="UP000538292">
    <property type="component" value="Unassembled WGS sequence"/>
</dbReference>